<organism evidence="9 10">
    <name type="scientific">Anaerostipes amylophilus</name>
    <dbReference type="NCBI Taxonomy" id="2981779"/>
    <lineage>
        <taxon>Bacteria</taxon>
        <taxon>Bacillati</taxon>
        <taxon>Bacillota</taxon>
        <taxon>Clostridia</taxon>
        <taxon>Lachnospirales</taxon>
        <taxon>Lachnospiraceae</taxon>
        <taxon>Anaerostipes</taxon>
    </lineage>
</organism>
<name>A0ABV1IW26_9FIRM</name>
<keyword evidence="3 6" id="KW-0133">Cell shape</keyword>
<keyword evidence="10" id="KW-1185">Reference proteome</keyword>
<evidence type="ECO:0000256" key="4">
    <source>
        <dbReference type="ARBA" id="ARBA00022984"/>
    </source>
</evidence>
<dbReference type="RefSeq" id="WP_253029849.1">
    <property type="nucleotide sequence ID" value="NZ_JBBNIN010000009.1"/>
</dbReference>
<protein>
    <submittedName>
        <fullName evidence="9">L,D-transpeptidase family protein</fullName>
    </submittedName>
</protein>
<keyword evidence="4 6" id="KW-0573">Peptidoglycan synthesis</keyword>
<sequence>MKSFKLRCKKLCAVVLMIVTAFGFSFAAPKTAKAANTKYWIKVNKRANVATVYQLKRGKYKPIKAFLVSCGGSNTPSGTFYTPAKYRWQTLMGPSYGQYCTRIHGGILFHSVWYYQKDKRTQSTVQFNKLGQTASHGCVRLSVADAKWIYDNCALRTKVTVYSSKNPGPLGKPKGIKVSTSRRMYWDPTDPDKKNPYRKQKATISISSKKAATAEYGTSYNIKSGVTAKDKITKRSLTSKVTYGVTKYSNGKYKKAKFSTKSLGTYRIKYAVKSSLGVTTTKTFTVRVVDTKAPVITAKNRTVNINTTNAVSGVSAKMKSGKSVTSSMSVKIKAPGAGSYTTYSYAKAKAYKFTKAGTYYVQYVAKNVNKPNRAATKTVKITVLGDDDAVIKSPKTVTVEYSATEDQIKAAVYKAITITDNGTTVKSTSATVTVSKDTETGVITATVSYKGKNGKTVKVTVNVEQEAQQSAEEQTDQPVEQ</sequence>
<evidence type="ECO:0000259" key="8">
    <source>
        <dbReference type="PROSITE" id="PS52029"/>
    </source>
</evidence>
<dbReference type="InterPro" id="IPR038063">
    <property type="entry name" value="Transpep_catalytic_dom"/>
</dbReference>
<reference evidence="9 10" key="1">
    <citation type="submission" date="2024-04" db="EMBL/GenBank/DDBJ databases">
        <title>Human intestinal bacterial collection.</title>
        <authorList>
            <person name="Pauvert C."/>
            <person name="Hitch T.C.A."/>
            <person name="Clavel T."/>
        </authorList>
    </citation>
    <scope>NUCLEOTIDE SEQUENCE [LARGE SCALE GENOMIC DNA]</scope>
    <source>
        <strain evidence="9 10">CLA-AA-H249</strain>
    </source>
</reference>
<comment type="caution">
    <text evidence="9">The sequence shown here is derived from an EMBL/GenBank/DDBJ whole genome shotgun (WGS) entry which is preliminary data.</text>
</comment>
<keyword evidence="7" id="KW-0732">Signal</keyword>
<keyword evidence="2" id="KW-0808">Transferase</keyword>
<dbReference type="InterPro" id="IPR013783">
    <property type="entry name" value="Ig-like_fold"/>
</dbReference>
<evidence type="ECO:0000256" key="6">
    <source>
        <dbReference type="PROSITE-ProRule" id="PRU01373"/>
    </source>
</evidence>
<feature type="active site" description="Proton donor/acceptor" evidence="6">
    <location>
        <position position="110"/>
    </location>
</feature>
<feature type="active site" description="Nucleophile" evidence="6">
    <location>
        <position position="138"/>
    </location>
</feature>
<gene>
    <name evidence="9" type="ORF">AAAU51_07720</name>
</gene>
<dbReference type="Gene3D" id="2.60.40.10">
    <property type="entry name" value="Immunoglobulins"/>
    <property type="match status" value="2"/>
</dbReference>
<evidence type="ECO:0000256" key="5">
    <source>
        <dbReference type="ARBA" id="ARBA00023316"/>
    </source>
</evidence>
<dbReference type="InterPro" id="IPR050979">
    <property type="entry name" value="LD-transpeptidase"/>
</dbReference>
<comment type="pathway">
    <text evidence="1 6">Cell wall biogenesis; peptidoglycan biosynthesis.</text>
</comment>
<evidence type="ECO:0000313" key="10">
    <source>
        <dbReference type="Proteomes" id="UP001482154"/>
    </source>
</evidence>
<keyword evidence="5 6" id="KW-0961">Cell wall biogenesis/degradation</keyword>
<feature type="signal peptide" evidence="7">
    <location>
        <begin position="1"/>
        <end position="27"/>
    </location>
</feature>
<dbReference type="InterPro" id="IPR005490">
    <property type="entry name" value="LD_TPept_cat_dom"/>
</dbReference>
<dbReference type="CDD" id="cd16913">
    <property type="entry name" value="YkuD_like"/>
    <property type="match status" value="1"/>
</dbReference>
<dbReference type="Gene3D" id="2.40.440.10">
    <property type="entry name" value="L,D-transpeptidase catalytic domain-like"/>
    <property type="match status" value="1"/>
</dbReference>
<evidence type="ECO:0000256" key="2">
    <source>
        <dbReference type="ARBA" id="ARBA00022679"/>
    </source>
</evidence>
<dbReference type="PROSITE" id="PS52029">
    <property type="entry name" value="LD_TPASE"/>
    <property type="match status" value="1"/>
</dbReference>
<feature type="chain" id="PRO_5045138766" evidence="7">
    <location>
        <begin position="28"/>
        <end position="481"/>
    </location>
</feature>
<dbReference type="Pfam" id="PF03734">
    <property type="entry name" value="YkuD"/>
    <property type="match status" value="1"/>
</dbReference>
<evidence type="ECO:0000256" key="1">
    <source>
        <dbReference type="ARBA" id="ARBA00004752"/>
    </source>
</evidence>
<dbReference type="PANTHER" id="PTHR30582">
    <property type="entry name" value="L,D-TRANSPEPTIDASE"/>
    <property type="match status" value="1"/>
</dbReference>
<evidence type="ECO:0000313" key="9">
    <source>
        <dbReference type="EMBL" id="MEQ2711057.1"/>
    </source>
</evidence>
<proteinExistence type="predicted"/>
<dbReference type="SUPFAM" id="SSF141523">
    <property type="entry name" value="L,D-transpeptidase catalytic domain-like"/>
    <property type="match status" value="1"/>
</dbReference>
<accession>A0ABV1IW26</accession>
<evidence type="ECO:0000256" key="7">
    <source>
        <dbReference type="SAM" id="SignalP"/>
    </source>
</evidence>
<evidence type="ECO:0000256" key="3">
    <source>
        <dbReference type="ARBA" id="ARBA00022960"/>
    </source>
</evidence>
<feature type="domain" description="L,D-TPase catalytic" evidence="8">
    <location>
        <begin position="39"/>
        <end position="162"/>
    </location>
</feature>
<dbReference type="PANTHER" id="PTHR30582:SF2">
    <property type="entry name" value="L,D-TRANSPEPTIDASE YCIB-RELATED"/>
    <property type="match status" value="1"/>
</dbReference>
<dbReference type="Proteomes" id="UP001482154">
    <property type="component" value="Unassembled WGS sequence"/>
</dbReference>
<dbReference type="EMBL" id="JBBNIN010000009">
    <property type="protein sequence ID" value="MEQ2711057.1"/>
    <property type="molecule type" value="Genomic_DNA"/>
</dbReference>